<accession>A0A6P0C5G9</accession>
<comment type="caution">
    <text evidence="1">The sequence shown here is derived from an EMBL/GenBank/DDBJ whole genome shotgun (WGS) entry which is preliminary data.</text>
</comment>
<organism evidence="1 2">
    <name type="scientific">Rhizobium leguminosarum</name>
    <dbReference type="NCBI Taxonomy" id="384"/>
    <lineage>
        <taxon>Bacteria</taxon>
        <taxon>Pseudomonadati</taxon>
        <taxon>Pseudomonadota</taxon>
        <taxon>Alphaproteobacteria</taxon>
        <taxon>Hyphomicrobiales</taxon>
        <taxon>Rhizobiaceae</taxon>
        <taxon>Rhizobium/Agrobacterium group</taxon>
        <taxon>Rhizobium</taxon>
    </lineage>
</organism>
<gene>
    <name evidence="1" type="ORF">GUK36_36095</name>
</gene>
<evidence type="ECO:0000313" key="2">
    <source>
        <dbReference type="Proteomes" id="UP000471409"/>
    </source>
</evidence>
<dbReference type="RefSeq" id="WP_164000546.1">
    <property type="nucleotide sequence ID" value="NZ_WXXP01000040.1"/>
</dbReference>
<protein>
    <submittedName>
        <fullName evidence="1">Uncharacterized protein</fullName>
    </submittedName>
</protein>
<evidence type="ECO:0000313" key="1">
    <source>
        <dbReference type="EMBL" id="NEK54745.1"/>
    </source>
</evidence>
<sequence>MSLRTAIEQRYPHAGAQVPAMRERLIEITQAYLDAGQGDANAEQRLCSTDDFVYWQQLSEVLLGHQLGAAGIAYTHQPVGPDFLIEHEGRRIWVEVITPTPAGIPQSWLGPAGNGVRDFPHEQILLRWTAAIKQKAEVLLGNPTQQTTGYLGNGIVGADDCYVIAVNARLLRGFDGMFCELLGISQLPFAVEATLAVGPIQIRIDRDTLKSSEPEHQQRYVIHKPVGQPVPAYTFFDERFAPISAIWAADIDEGSVMDRPAPMLVVHNPQASSPLPLGLLPAQEEFSAGVIDEEHYRLERVDGRTAPLEELSIEVG</sequence>
<dbReference type="Proteomes" id="UP000471409">
    <property type="component" value="Unassembled WGS sequence"/>
</dbReference>
<name>A0A6P0C5G9_RHILE</name>
<dbReference type="AlphaFoldDB" id="A0A6P0C5G9"/>
<dbReference type="EMBL" id="WXXP01000040">
    <property type="protein sequence ID" value="NEK54745.1"/>
    <property type="molecule type" value="Genomic_DNA"/>
</dbReference>
<proteinExistence type="predicted"/>
<reference evidence="1 2" key="1">
    <citation type="submission" date="2020-01" db="EMBL/GenBank/DDBJ databases">
        <title>Rhizobium genotypes associated with high levels of biological nitrogen fixation by grain legumes in a temperate-maritime cropping system.</title>
        <authorList>
            <person name="Maluk M."/>
            <person name="Francesc Ferrando Molina F."/>
            <person name="Lopez Del Egido L."/>
            <person name="Lafos M."/>
            <person name="Langarica-Fuentes A."/>
            <person name="Gebre Yohannes G."/>
            <person name="Young M.W."/>
            <person name="Martin P."/>
            <person name="Gantlett R."/>
            <person name="Kenicer G."/>
            <person name="Hawes C."/>
            <person name="Begg G.S."/>
            <person name="Quilliam R.S."/>
            <person name="Squire G.R."/>
            <person name="Poole P.S."/>
            <person name="Young P.W."/>
            <person name="Iannetta P.M."/>
            <person name="James E.K."/>
        </authorList>
    </citation>
    <scope>NUCLEOTIDE SEQUENCE [LARGE SCALE GENOMIC DNA]</scope>
    <source>
        <strain evidence="1 2">JHI944</strain>
    </source>
</reference>